<dbReference type="SUPFAM" id="SSF53756">
    <property type="entry name" value="UDP-Glycosyltransferase/glycogen phosphorylase"/>
    <property type="match status" value="1"/>
</dbReference>
<feature type="transmembrane region" description="Helical" evidence="16">
    <location>
        <begin position="27"/>
        <end position="46"/>
    </location>
</feature>
<evidence type="ECO:0000313" key="19">
    <source>
        <dbReference type="EMBL" id="KAG0690574.1"/>
    </source>
</evidence>
<feature type="transmembrane region" description="Helical" evidence="16">
    <location>
        <begin position="287"/>
        <end position="310"/>
    </location>
</feature>
<dbReference type="GO" id="GO:0006487">
    <property type="term" value="P:protein N-linked glycosylation"/>
    <property type="evidence" value="ECO:0007669"/>
    <property type="project" value="TreeGrafter"/>
</dbReference>
<evidence type="ECO:0000256" key="7">
    <source>
        <dbReference type="ARBA" id="ARBA00022679"/>
    </source>
</evidence>
<evidence type="ECO:0000256" key="9">
    <source>
        <dbReference type="ARBA" id="ARBA00022824"/>
    </source>
</evidence>
<dbReference type="OrthoDB" id="2276068at2759"/>
<comment type="caution">
    <text evidence="19">The sequence shown here is derived from an EMBL/GenBank/DDBJ whole genome shotgun (WGS) entry which is preliminary data.</text>
</comment>
<proteinExistence type="inferred from homology"/>
<feature type="domain" description="ALG11 mannosyltransferase N-terminal" evidence="18">
    <location>
        <begin position="162"/>
        <end position="365"/>
    </location>
</feature>
<accession>A0A9P7BHV7</accession>
<comment type="catalytic activity">
    <reaction evidence="15">
        <text>an alpha-D-Man-(1-&gt;3)-[alpha-D-Man-(1-&gt;6)]-beta-D-Man-(1-&gt;4)-beta-D-GlcNAc-(1-&gt;4)-alpha-D-GlcNAc-diphospho-di-trans,poly-cis-dolichol + 2 GDP-alpha-D-mannose = an alpha-D-Man-(1-&gt;2)-alpha-D-Man-(1-&gt;2)-alpha-D-Man-(1-&gt;3)-[alpha-D-Man-(1-&gt;6)]-beta-D-Man-(1-&gt;4)-beta-D-GlcNAc-(1-&gt;4)-alpha-D-GlcNAc-diphospho-di-trans,poly-cis-dolichol + 2 GDP + 2 H(+)</text>
        <dbReference type="Rhea" id="RHEA:29523"/>
        <dbReference type="Rhea" id="RHEA-COMP:19515"/>
        <dbReference type="Rhea" id="RHEA-COMP:19516"/>
        <dbReference type="ChEBI" id="CHEBI:15378"/>
        <dbReference type="ChEBI" id="CHEBI:57527"/>
        <dbReference type="ChEBI" id="CHEBI:58189"/>
        <dbReference type="ChEBI" id="CHEBI:132511"/>
        <dbReference type="ChEBI" id="CHEBI:132515"/>
        <dbReference type="EC" id="2.4.1.131"/>
    </reaction>
    <physiologicalReaction direction="left-to-right" evidence="15">
        <dbReference type="Rhea" id="RHEA:29524"/>
    </physiologicalReaction>
</comment>
<protein>
    <recommendedName>
        <fullName evidence="5">GDP-Man:Man(3)GlcNAc(2)-PP-Dol alpha-1,2-mannosyltransferase</fullName>
        <ecNumber evidence="4">2.4.1.131</ecNumber>
    </recommendedName>
    <alternativeName>
        <fullName evidence="12">Alpha-1,2-mannosyltransferase ALG11</fullName>
    </alternativeName>
    <alternativeName>
        <fullName evidence="13">Asparagine-linked glycosylation protein 11</fullName>
    </alternativeName>
    <alternativeName>
        <fullName evidence="14">Glycolipid 2-alpha-mannosyltransferase</fullName>
    </alternativeName>
</protein>
<reference evidence="19" key="1">
    <citation type="submission" date="2020-11" db="EMBL/GenBank/DDBJ databases">
        <title>Kefir isolates.</title>
        <authorList>
            <person name="Marcisauskas S."/>
            <person name="Kim Y."/>
            <person name="Blasche S."/>
        </authorList>
    </citation>
    <scope>NUCLEOTIDE SEQUENCE</scope>
    <source>
        <strain evidence="19">Olga-1</strain>
    </source>
</reference>
<keyword evidence="10 16" id="KW-1133">Transmembrane helix</keyword>
<evidence type="ECO:0000256" key="10">
    <source>
        <dbReference type="ARBA" id="ARBA00022989"/>
    </source>
</evidence>
<evidence type="ECO:0000256" key="14">
    <source>
        <dbReference type="ARBA" id="ARBA00032515"/>
    </source>
</evidence>
<dbReference type="InterPro" id="IPR001296">
    <property type="entry name" value="Glyco_trans_1"/>
</dbReference>
<evidence type="ECO:0000256" key="4">
    <source>
        <dbReference type="ARBA" id="ARBA00012645"/>
    </source>
</evidence>
<organism evidence="19 20">
    <name type="scientific">Pichia californica</name>
    <dbReference type="NCBI Taxonomy" id="460514"/>
    <lineage>
        <taxon>Eukaryota</taxon>
        <taxon>Fungi</taxon>
        <taxon>Dikarya</taxon>
        <taxon>Ascomycota</taxon>
        <taxon>Saccharomycotina</taxon>
        <taxon>Pichiomycetes</taxon>
        <taxon>Pichiales</taxon>
        <taxon>Pichiaceae</taxon>
        <taxon>Pichia</taxon>
    </lineage>
</organism>
<evidence type="ECO:0000256" key="6">
    <source>
        <dbReference type="ARBA" id="ARBA00022676"/>
    </source>
</evidence>
<keyword evidence="11 16" id="KW-0472">Membrane</keyword>
<dbReference type="Gene3D" id="3.40.50.2000">
    <property type="entry name" value="Glycogen Phosphorylase B"/>
    <property type="match status" value="1"/>
</dbReference>
<dbReference type="Proteomes" id="UP000697127">
    <property type="component" value="Unassembled WGS sequence"/>
</dbReference>
<dbReference type="EC" id="2.4.1.131" evidence="4"/>
<evidence type="ECO:0000256" key="12">
    <source>
        <dbReference type="ARBA" id="ARBA00030431"/>
    </source>
</evidence>
<evidence type="ECO:0000259" key="18">
    <source>
        <dbReference type="Pfam" id="PF15924"/>
    </source>
</evidence>
<evidence type="ECO:0000256" key="13">
    <source>
        <dbReference type="ARBA" id="ARBA00032060"/>
    </source>
</evidence>
<name>A0A9P7BHV7_9ASCO</name>
<dbReference type="PANTHER" id="PTHR45919">
    <property type="entry name" value="GDP-MAN:MAN(3)GLCNAC(2)-PP-DOL ALPHA-1,2-MANNOSYLTRANSFERASE"/>
    <property type="match status" value="1"/>
</dbReference>
<evidence type="ECO:0000256" key="16">
    <source>
        <dbReference type="SAM" id="Phobius"/>
    </source>
</evidence>
<dbReference type="EMBL" id="PUHW01000026">
    <property type="protein sequence ID" value="KAG0690574.1"/>
    <property type="molecule type" value="Genomic_DNA"/>
</dbReference>
<evidence type="ECO:0000256" key="15">
    <source>
        <dbReference type="ARBA" id="ARBA00045065"/>
    </source>
</evidence>
<evidence type="ECO:0000256" key="8">
    <source>
        <dbReference type="ARBA" id="ARBA00022692"/>
    </source>
</evidence>
<dbReference type="InterPro" id="IPR038013">
    <property type="entry name" value="ALG11"/>
</dbReference>
<keyword evidence="7" id="KW-0808">Transferase</keyword>
<comment type="similarity">
    <text evidence="3">Belongs to the glycosyltransferase group 1 family.</text>
</comment>
<evidence type="ECO:0000259" key="17">
    <source>
        <dbReference type="Pfam" id="PF00534"/>
    </source>
</evidence>
<evidence type="ECO:0000256" key="2">
    <source>
        <dbReference type="ARBA" id="ARBA00004922"/>
    </source>
</evidence>
<dbReference type="InterPro" id="IPR031814">
    <property type="entry name" value="ALG11_N"/>
</dbReference>
<dbReference type="AlphaFoldDB" id="A0A9P7BHV7"/>
<keyword evidence="6" id="KW-0328">Glycosyltransferase</keyword>
<evidence type="ECO:0000256" key="3">
    <source>
        <dbReference type="ARBA" id="ARBA00006122"/>
    </source>
</evidence>
<dbReference type="Pfam" id="PF00534">
    <property type="entry name" value="Glycos_transf_1"/>
    <property type="match status" value="1"/>
</dbReference>
<dbReference type="GO" id="GO:0004377">
    <property type="term" value="F:GDP-Man:Man(3)GlcNAc(2)-PP-Dol alpha-1,2-mannosyltransferase activity"/>
    <property type="evidence" value="ECO:0007669"/>
    <property type="project" value="UniProtKB-EC"/>
</dbReference>
<comment type="subcellular location">
    <subcellularLocation>
        <location evidence="1">Endoplasmic reticulum membrane</location>
        <topology evidence="1">Single-pass membrane protein</topology>
    </subcellularLocation>
</comment>
<evidence type="ECO:0000256" key="1">
    <source>
        <dbReference type="ARBA" id="ARBA00004389"/>
    </source>
</evidence>
<keyword evidence="8 16" id="KW-0812">Transmembrane</keyword>
<feature type="transmembrane region" description="Helical" evidence="16">
    <location>
        <begin position="255"/>
        <end position="275"/>
    </location>
</feature>
<feature type="domain" description="Glycosyl transferase family 1" evidence="17">
    <location>
        <begin position="404"/>
        <end position="549"/>
    </location>
</feature>
<keyword evidence="20" id="KW-1185">Reference proteome</keyword>
<evidence type="ECO:0000256" key="5">
    <source>
        <dbReference type="ARBA" id="ARBA00022018"/>
    </source>
</evidence>
<evidence type="ECO:0000313" key="20">
    <source>
        <dbReference type="Proteomes" id="UP000697127"/>
    </source>
</evidence>
<dbReference type="PANTHER" id="PTHR45919:SF1">
    <property type="entry name" value="GDP-MAN:MAN(3)GLCNAC(2)-PP-DOL ALPHA-1,2-MANNOSYLTRANSFERASE"/>
    <property type="match status" value="1"/>
</dbReference>
<evidence type="ECO:0000256" key="11">
    <source>
        <dbReference type="ARBA" id="ARBA00023136"/>
    </source>
</evidence>
<keyword evidence="9" id="KW-0256">Endoplasmic reticulum</keyword>
<sequence length="646" mass="74088">MNQSPIPGFAQNKSAFTDSTTTKLPPLTTIIFSIFSIFLCFCYFIYVTGRRFAQRFFFLPPTDFRDSFKLAIEKPNGKLPTSKIGIKRASMRRRLIMGSKKPQVYSTLPLNSVHSETGKPVDNSDKKYYTLRVSNIDKLPDNKDSFLMNIKPIDVRSEDRRKLFGFFHPFSYALGGGEKVLWEAVVATLECDINNIAIIYTFTPSKDSSVYSILYGVQETFGINLLHDDRKYITDRIVFIHLPDKYSWLINGNSYRVLSMIGQALGSILLVFFGFQQVTPDIFIDTIGLPFTYSLIYGFLNIPIISYIHYPTVSRDMLIAAKNIGGIYGLLKWTYWWVILKLYTLNIIWVNTALFNSTWTAENVASALGSLSEIDDLKENILYPPCVSYDDEKFDKISISNLINNKRERQIVYLAQFRPEKRHSLLIKHYKEYLNQYKGKDPHKLIFIGAVRLNKDEKFIKSLQDLIKELEIPLGLINFELNATTEALENILQSSDFGINCMWKEHFGIAVVEYMLNGAIPLVHASAGPLEDIVVPRVDGHVLTNKEKKEKVKIEETEVSGLFFRDETDPDYKTNAQTYPSLTEMLINASNLSDVSKLKIRENAVYVSREKFGKGVFSRKWGEYTNEIIEIESTLREARGKVEQVY</sequence>
<gene>
    <name evidence="19" type="primary">ALG11</name>
    <name evidence="19" type="ORF">C6P40_002325</name>
</gene>
<comment type="pathway">
    <text evidence="2">Protein modification; protein glycosylation.</text>
</comment>
<dbReference type="Pfam" id="PF15924">
    <property type="entry name" value="ALG11_N"/>
    <property type="match status" value="1"/>
</dbReference>
<dbReference type="GO" id="GO:0005789">
    <property type="term" value="C:endoplasmic reticulum membrane"/>
    <property type="evidence" value="ECO:0007669"/>
    <property type="project" value="UniProtKB-SubCell"/>
</dbReference>